<gene>
    <name evidence="1" type="ORF">SAMN04515677_104401</name>
</gene>
<dbReference type="EMBL" id="FNGW01000004">
    <property type="protein sequence ID" value="SDL99153.1"/>
    <property type="molecule type" value="Genomic_DNA"/>
</dbReference>
<dbReference type="InterPro" id="IPR022385">
    <property type="entry name" value="Rhs_assc_core"/>
</dbReference>
<accession>A0A1G9PKS1</accession>
<proteinExistence type="predicted"/>
<evidence type="ECO:0000313" key="2">
    <source>
        <dbReference type="Proteomes" id="UP000199068"/>
    </source>
</evidence>
<organism evidence="1 2">
    <name type="scientific">Romboutsia lituseburensis DSM 797</name>
    <dbReference type="NCBI Taxonomy" id="1121325"/>
    <lineage>
        <taxon>Bacteria</taxon>
        <taxon>Bacillati</taxon>
        <taxon>Bacillota</taxon>
        <taxon>Clostridia</taxon>
        <taxon>Peptostreptococcales</taxon>
        <taxon>Peptostreptococcaceae</taxon>
        <taxon>Romboutsia</taxon>
    </lineage>
</organism>
<evidence type="ECO:0000313" key="1">
    <source>
        <dbReference type="EMBL" id="SDL99153.1"/>
    </source>
</evidence>
<dbReference type="Proteomes" id="UP000199068">
    <property type="component" value="Unassembled WGS sequence"/>
</dbReference>
<dbReference type="AlphaFoldDB" id="A0A1G9PKS1"/>
<keyword evidence="2" id="KW-1185">Reference proteome</keyword>
<reference evidence="1 2" key="1">
    <citation type="submission" date="2016-10" db="EMBL/GenBank/DDBJ databases">
        <authorList>
            <person name="de Groot N.N."/>
        </authorList>
    </citation>
    <scope>NUCLEOTIDE SEQUENCE [LARGE SCALE GENOMIC DNA]</scope>
    <source>
        <strain evidence="1 2">DSM 797</strain>
    </source>
</reference>
<sequence length="189" mass="20566">MQSRYYNPEWGRFLNADGIVGETGELLSHNMFAYCNNNPVNREDPTGFKSKVIAQGFYKNVNKLTINLPKSIREIANGKSKKDKYGYGIGGGFEAGLVKVGTKNWSIKGPSITAGTSLYTKEQSLYGRVSLAEISVSKSFRLKKIGKTVTIGGTLTLGSLGATYGRKKGKKLTWGSHYGAGFEATYGIK</sequence>
<dbReference type="STRING" id="1121325.SAMN04515677_104401"/>
<name>A0A1G9PKS1_9FIRM</name>
<dbReference type="Gene3D" id="2.180.10.10">
    <property type="entry name" value="RHS repeat-associated core"/>
    <property type="match status" value="1"/>
</dbReference>
<protein>
    <submittedName>
        <fullName evidence="1">RHS repeat-associated core domain-containing protein</fullName>
    </submittedName>
</protein>
<dbReference type="NCBIfam" id="TIGR03696">
    <property type="entry name" value="Rhs_assc_core"/>
    <property type="match status" value="1"/>
</dbReference>